<name>A9P139_PICSI</name>
<dbReference type="InterPro" id="IPR040389">
    <property type="entry name" value="SMR"/>
</dbReference>
<proteinExistence type="evidence at transcript level"/>
<reference evidence="3" key="1">
    <citation type="journal article" date="2008" name="BMC Genomics">
        <title>A conifer genomics resource of 200,000 spruce (Picea spp.) ESTs and 6,464 high-quality, sequence-finished full-length cDNAs for Sitka spruce (Picea sitchensis).</title>
        <authorList>
            <person name="Ralph S.G."/>
            <person name="Chun H.J."/>
            <person name="Kolosova N."/>
            <person name="Cooper D."/>
            <person name="Oddy C."/>
            <person name="Ritland C.E."/>
            <person name="Kirkpatrick R."/>
            <person name="Moore R."/>
            <person name="Barber S."/>
            <person name="Holt R.A."/>
            <person name="Jones S.J."/>
            <person name="Marra M.A."/>
            <person name="Douglas C.J."/>
            <person name="Ritland K."/>
            <person name="Bohlmann J."/>
        </authorList>
    </citation>
    <scope>NUCLEOTIDE SEQUENCE</scope>
    <source>
        <tissue evidence="3">Green portion of the leader tissue</tissue>
    </source>
</reference>
<organism evidence="3">
    <name type="scientific">Picea sitchensis</name>
    <name type="common">Sitka spruce</name>
    <name type="synonym">Pinus sitchensis</name>
    <dbReference type="NCBI Taxonomy" id="3332"/>
    <lineage>
        <taxon>Eukaryota</taxon>
        <taxon>Viridiplantae</taxon>
        <taxon>Streptophyta</taxon>
        <taxon>Embryophyta</taxon>
        <taxon>Tracheophyta</taxon>
        <taxon>Spermatophyta</taxon>
        <taxon>Pinopsida</taxon>
        <taxon>Pinidae</taxon>
        <taxon>Conifers I</taxon>
        <taxon>Pinales</taxon>
        <taxon>Pinaceae</taxon>
        <taxon>Picea</taxon>
    </lineage>
</organism>
<sequence>MAPANRPSTLAKVKTRDSVNPEVDSFYVAGSTPALSPLAAAQSTLKPTINVGFSEKCLDSSVDNGEEEVECQTPKSEEHKIPPVLSCPPAPLKPRSNLLKRKLPANPLKEFYILSDSDLHSLFGSDLAKISHHHMKRKVFPECEGKDRIL</sequence>
<protein>
    <submittedName>
        <fullName evidence="3">Uncharacterized protein</fullName>
    </submittedName>
</protein>
<dbReference type="PANTHER" id="PTHR33142:SF8">
    <property type="entry name" value="CYCLIN-DEPENDENT PROTEIN KINASE INHIBITOR SMR9"/>
    <property type="match status" value="1"/>
</dbReference>
<evidence type="ECO:0000256" key="2">
    <source>
        <dbReference type="ARBA" id="ARBA00023306"/>
    </source>
</evidence>
<evidence type="ECO:0000313" key="3">
    <source>
        <dbReference type="EMBL" id="ABK26600.1"/>
    </source>
</evidence>
<dbReference type="GO" id="GO:0004860">
    <property type="term" value="F:protein kinase inhibitor activity"/>
    <property type="evidence" value="ECO:0007669"/>
    <property type="project" value="UniProtKB-KW"/>
</dbReference>
<accession>A9P139</accession>
<keyword evidence="2" id="KW-0131">Cell cycle</keyword>
<dbReference type="EMBL" id="EF087355">
    <property type="protein sequence ID" value="ABK26600.1"/>
    <property type="molecule type" value="mRNA"/>
</dbReference>
<dbReference type="GO" id="GO:0032875">
    <property type="term" value="P:regulation of DNA endoreduplication"/>
    <property type="evidence" value="ECO:0007669"/>
    <property type="project" value="InterPro"/>
</dbReference>
<dbReference type="AlphaFoldDB" id="A9P139"/>
<keyword evidence="1" id="KW-0649">Protein kinase inhibitor</keyword>
<evidence type="ECO:0000256" key="1">
    <source>
        <dbReference type="ARBA" id="ARBA00023013"/>
    </source>
</evidence>
<dbReference type="OMA" id="PTINVGF"/>
<dbReference type="PANTHER" id="PTHR33142">
    <property type="entry name" value="CYCLIN-DEPENDENT PROTEIN KINASE INHIBITOR SMR13"/>
    <property type="match status" value="1"/>
</dbReference>